<evidence type="ECO:0000256" key="2">
    <source>
        <dbReference type="ARBA" id="ARBA00022737"/>
    </source>
</evidence>
<evidence type="ECO:0000256" key="1">
    <source>
        <dbReference type="ARBA" id="ARBA00022614"/>
    </source>
</evidence>
<keyword evidence="4" id="KW-0067">ATP-binding</keyword>
<dbReference type="PROSITE" id="PS50837">
    <property type="entry name" value="NACHT"/>
    <property type="match status" value="1"/>
</dbReference>
<keyword evidence="3" id="KW-0547">Nucleotide-binding</keyword>
<dbReference type="InterPro" id="IPR050836">
    <property type="entry name" value="SDS22/Internalin_LRR"/>
</dbReference>
<dbReference type="InterPro" id="IPR007111">
    <property type="entry name" value="NACHT_NTPase"/>
</dbReference>
<dbReference type="SUPFAM" id="SSF52058">
    <property type="entry name" value="L domain-like"/>
    <property type="match status" value="1"/>
</dbReference>
<dbReference type="PRINTS" id="PR00364">
    <property type="entry name" value="DISEASERSIST"/>
</dbReference>
<name>A0A2Z3H4K1_9BACT</name>
<dbReference type="Proteomes" id="UP000245802">
    <property type="component" value="Chromosome"/>
</dbReference>
<evidence type="ECO:0000259" key="5">
    <source>
        <dbReference type="PROSITE" id="PS50837"/>
    </source>
</evidence>
<dbReference type="InterPro" id="IPR027417">
    <property type="entry name" value="P-loop_NTPase"/>
</dbReference>
<reference evidence="6 7" key="1">
    <citation type="submission" date="2018-01" db="EMBL/GenBank/DDBJ databases">
        <title>G. obscuriglobus.</title>
        <authorList>
            <person name="Franke J."/>
            <person name="Blomberg W."/>
            <person name="Selmecki A."/>
        </authorList>
    </citation>
    <scope>NUCLEOTIDE SEQUENCE [LARGE SCALE GENOMIC DNA]</scope>
    <source>
        <strain evidence="6 7">DSM 5831</strain>
    </source>
</reference>
<dbReference type="Gene3D" id="3.40.50.300">
    <property type="entry name" value="P-loop containing nucleotide triphosphate hydrolases"/>
    <property type="match status" value="1"/>
</dbReference>
<dbReference type="PANTHER" id="PTHR46652">
    <property type="entry name" value="LEUCINE-RICH REPEAT AND IQ DOMAIN-CONTAINING PROTEIN 1-RELATED"/>
    <property type="match status" value="1"/>
</dbReference>
<dbReference type="Pfam" id="PF12799">
    <property type="entry name" value="LRR_4"/>
    <property type="match status" value="3"/>
</dbReference>
<dbReference type="KEGG" id="gog:C1280_30750"/>
<evidence type="ECO:0000256" key="4">
    <source>
        <dbReference type="ARBA" id="ARBA00022840"/>
    </source>
</evidence>
<evidence type="ECO:0000313" key="7">
    <source>
        <dbReference type="Proteomes" id="UP000245802"/>
    </source>
</evidence>
<dbReference type="GO" id="GO:0005524">
    <property type="term" value="F:ATP binding"/>
    <property type="evidence" value="ECO:0007669"/>
    <property type="project" value="UniProtKB-KW"/>
</dbReference>
<organism evidence="6 7">
    <name type="scientific">Gemmata obscuriglobus</name>
    <dbReference type="NCBI Taxonomy" id="114"/>
    <lineage>
        <taxon>Bacteria</taxon>
        <taxon>Pseudomonadati</taxon>
        <taxon>Planctomycetota</taxon>
        <taxon>Planctomycetia</taxon>
        <taxon>Gemmatales</taxon>
        <taxon>Gemmataceae</taxon>
        <taxon>Gemmata</taxon>
    </lineage>
</organism>
<accession>A0A2Z3H4K1</accession>
<dbReference type="Gene3D" id="3.80.10.10">
    <property type="entry name" value="Ribonuclease Inhibitor"/>
    <property type="match status" value="2"/>
</dbReference>
<dbReference type="Pfam" id="PF05729">
    <property type="entry name" value="NACHT"/>
    <property type="match status" value="1"/>
</dbReference>
<dbReference type="InterPro" id="IPR025875">
    <property type="entry name" value="Leu-rich_rpt_4"/>
</dbReference>
<dbReference type="PANTHER" id="PTHR46652:SF3">
    <property type="entry name" value="LEUCINE-RICH REPEAT-CONTAINING PROTEIN 9"/>
    <property type="match status" value="1"/>
</dbReference>
<dbReference type="SUPFAM" id="SSF52540">
    <property type="entry name" value="P-loop containing nucleoside triphosphate hydrolases"/>
    <property type="match status" value="1"/>
</dbReference>
<evidence type="ECO:0000256" key="3">
    <source>
        <dbReference type="ARBA" id="ARBA00022741"/>
    </source>
</evidence>
<dbReference type="SMART" id="SM00367">
    <property type="entry name" value="LRR_CC"/>
    <property type="match status" value="5"/>
</dbReference>
<keyword evidence="1" id="KW-0433">Leucine-rich repeat</keyword>
<dbReference type="InterPro" id="IPR032675">
    <property type="entry name" value="LRR_dom_sf"/>
</dbReference>
<keyword evidence="7" id="KW-1185">Reference proteome</keyword>
<dbReference type="InterPro" id="IPR006553">
    <property type="entry name" value="Leu-rich_rpt_Cys-con_subtyp"/>
</dbReference>
<feature type="domain" description="NACHT" evidence="5">
    <location>
        <begin position="90"/>
        <end position="226"/>
    </location>
</feature>
<sequence>MNTRRTATRPDLPDPNNDPRLLAYLRSVNDWHGYMRFLGLPHLHETPDEPLSRLFVEPYVHGAYHRADEPTKAWEKGRHRLIDLFDAKNPNVVLLGDPGAGKSTLLNWVAWNFTRWDGGEWLDKFGPMVPIPLVIRELAVTRDITWNSLCDKFLEHGVAKDKLTRTEFDAIFARGQAFVLVDGLDELSDLEVRKALRAAIAEGIARAQFPRINKDRHLPPWLLTSRIVGYDEVPYDVPTDWSSPEQDADSEESVTRSAETLSGRTNVLLAPARGLSGELMVPMRRAYCCPFDDRQVDQFARTWFMARETKGTTEGTRLASEFLSRLRSEGGPLALARIPNLLTLFALVYKVQLDLPHGRAKLYDKVAEAYLESIDKSRGFLPRFTRDRMEMWLAFVAFHLQTRRAANAKQRSRQQAREILIGREELLKLLVDEMPKVGGAPSRSEAEQFLDYVARRSGLLLPRGEGRYAFMHLSFQEYFAARCLENQIASPKWVRGRDLYPGTSRDSLNDYADSAAWTETMLLLFERLSERPQWAEELREALFGPRYELPNDDTVSESRVRLLAEILIDPYTGLESHERERDLLTIIGWMLHSQQREPSKKRHENALPVILRRSGFDPDKRLEMLWTQIRRGLSLRRLVLSKTDIADLSPLAPLTALEELDLSGCAGVSDLSPLANLTALRFLDLSGCAGGADLSPLANLTALRFLDLSGCAGVSDLAPLANLTALEGLNLRGCAGVSDLSPLANLTGLRHLNLSGCAGWADLSPLANLTGLRHLNLNGCTGVSDLSPLAPLTALEELDLSGCAGVSDLSPLANLTALEGLDLSGCAGVSDLSPLAPHTALRFLDLSGCAGVSCLSPLAPHTALRFLDLSGCAGVSDLSPLANLTALEDLDLSGCAGVSDLSPLANLTALEGLDLSGCTGVLDLSPLAPLTALQFLDLGGCASALSIPDELQRRGVVIMRPSA</sequence>
<dbReference type="OrthoDB" id="255109at2"/>
<keyword evidence="2" id="KW-0677">Repeat</keyword>
<protein>
    <recommendedName>
        <fullName evidence="5">NACHT domain-containing protein</fullName>
    </recommendedName>
</protein>
<dbReference type="EMBL" id="CP025958">
    <property type="protein sequence ID" value="AWM40933.1"/>
    <property type="molecule type" value="Genomic_DNA"/>
</dbReference>
<proteinExistence type="predicted"/>
<dbReference type="RefSeq" id="WP_109571341.1">
    <property type="nucleotide sequence ID" value="NZ_CP025958.1"/>
</dbReference>
<gene>
    <name evidence="6" type="ORF">C1280_30750</name>
</gene>
<dbReference type="AlphaFoldDB" id="A0A2Z3H4K1"/>
<evidence type="ECO:0000313" key="6">
    <source>
        <dbReference type="EMBL" id="AWM40933.1"/>
    </source>
</evidence>